<evidence type="ECO:0000313" key="2">
    <source>
        <dbReference type="Proteomes" id="UP000464657"/>
    </source>
</evidence>
<proteinExistence type="predicted"/>
<dbReference type="KEGG" id="kan:IMCC3317_34460"/>
<keyword evidence="2" id="KW-1185">Reference proteome</keyword>
<dbReference type="EMBL" id="CP019288">
    <property type="protein sequence ID" value="QHI38062.1"/>
    <property type="molecule type" value="Genomic_DNA"/>
</dbReference>
<gene>
    <name evidence="1" type="ORF">IMCC3317_34460</name>
</gene>
<name>A0A7L4ZN22_9FLAO</name>
<dbReference type="Proteomes" id="UP000464657">
    <property type="component" value="Chromosome"/>
</dbReference>
<organism evidence="1 2">
    <name type="scientific">Kordia antarctica</name>
    <dbReference type="NCBI Taxonomy" id="1218801"/>
    <lineage>
        <taxon>Bacteria</taxon>
        <taxon>Pseudomonadati</taxon>
        <taxon>Bacteroidota</taxon>
        <taxon>Flavobacteriia</taxon>
        <taxon>Flavobacteriales</taxon>
        <taxon>Flavobacteriaceae</taxon>
        <taxon>Kordia</taxon>
    </lineage>
</organism>
<dbReference type="AlphaFoldDB" id="A0A7L4ZN22"/>
<accession>A0A7L4ZN22</accession>
<dbReference type="RefSeq" id="WP_160130627.1">
    <property type="nucleotide sequence ID" value="NZ_CP019288.1"/>
</dbReference>
<reference evidence="1 2" key="1">
    <citation type="journal article" date="2013" name="Int. J. Syst. Evol. Microbiol.">
        <title>Kordia antarctica sp. nov., isolated from Antarctic seawater.</title>
        <authorList>
            <person name="Baek K."/>
            <person name="Choi A."/>
            <person name="Kang I."/>
            <person name="Lee K."/>
            <person name="Cho J.C."/>
        </authorList>
    </citation>
    <scope>NUCLEOTIDE SEQUENCE [LARGE SCALE GENOMIC DNA]</scope>
    <source>
        <strain evidence="1 2">IMCC3317</strain>
    </source>
</reference>
<sequence>MKNNIIYIYFIFSEKKLIASAGIDNRSDDTLWINRINGQRFNFRTESDQRKDDPQWDDEVVVAKVSKDEFSDELIETEVIPNKRIFTYVSNEFSHREGMMDLF</sequence>
<protein>
    <submittedName>
        <fullName evidence="1">Uncharacterized protein</fullName>
    </submittedName>
</protein>
<evidence type="ECO:0000313" key="1">
    <source>
        <dbReference type="EMBL" id="QHI38062.1"/>
    </source>
</evidence>